<dbReference type="NCBIfam" id="TIGR02273">
    <property type="entry name" value="16S_RimM"/>
    <property type="match status" value="1"/>
</dbReference>
<name>I7Z8R5_9GAMM</name>
<dbReference type="EMBL" id="AKGD01000004">
    <property type="protein sequence ID" value="EIT68042.1"/>
    <property type="molecule type" value="Genomic_DNA"/>
</dbReference>
<dbReference type="Proteomes" id="UP000003704">
    <property type="component" value="Unassembled WGS sequence"/>
</dbReference>
<protein>
    <recommendedName>
        <fullName evidence="1">Ribosome maturation factor RimM PRC barrel domain-containing protein</fullName>
    </recommendedName>
</protein>
<dbReference type="PANTHER" id="PTHR33692">
    <property type="entry name" value="RIBOSOME MATURATION FACTOR RIMM"/>
    <property type="match status" value="1"/>
</dbReference>
<dbReference type="GO" id="GO:0005840">
    <property type="term" value="C:ribosome"/>
    <property type="evidence" value="ECO:0007669"/>
    <property type="project" value="InterPro"/>
</dbReference>
<feature type="domain" description="Ribosome maturation factor RimM PRC barrel" evidence="1">
    <location>
        <begin position="56"/>
        <end position="123"/>
    </location>
</feature>
<organism evidence="2 3">
    <name type="scientific">Hydrocarboniphaga effusa AP103</name>
    <dbReference type="NCBI Taxonomy" id="1172194"/>
    <lineage>
        <taxon>Bacteria</taxon>
        <taxon>Pseudomonadati</taxon>
        <taxon>Pseudomonadota</taxon>
        <taxon>Gammaproteobacteria</taxon>
        <taxon>Nevskiales</taxon>
        <taxon>Nevskiaceae</taxon>
        <taxon>Hydrocarboniphaga</taxon>
    </lineage>
</organism>
<dbReference type="InterPro" id="IPR011033">
    <property type="entry name" value="PRC_barrel-like_sf"/>
</dbReference>
<dbReference type="STRING" id="1172194.WQQ_44770"/>
<comment type="caution">
    <text evidence="2">The sequence shown here is derived from an EMBL/GenBank/DDBJ whole genome shotgun (WGS) entry which is preliminary data.</text>
</comment>
<evidence type="ECO:0000313" key="3">
    <source>
        <dbReference type="Proteomes" id="UP000003704"/>
    </source>
</evidence>
<accession>I7Z8R5</accession>
<proteinExistence type="predicted"/>
<evidence type="ECO:0000313" key="2">
    <source>
        <dbReference type="EMBL" id="EIT68042.1"/>
    </source>
</evidence>
<dbReference type="PANTHER" id="PTHR33692:SF1">
    <property type="entry name" value="RIBOSOME MATURATION FACTOR RIMM"/>
    <property type="match status" value="1"/>
</dbReference>
<evidence type="ECO:0000259" key="1">
    <source>
        <dbReference type="Pfam" id="PF24986"/>
    </source>
</evidence>
<keyword evidence="3" id="KW-1185">Reference proteome</keyword>
<sequence length="124" mass="13503">MTLLEGQVQNKGLIARIGDAEGKPITDRDVAAALIGAEILVDRDEMPEPDEGEHYWADLVGCKVVNEDGVELGIVDSLTSNGAQDVLVLSQGEVERLIPYVKGPIIKSVDMSERLIVADWQLDY</sequence>
<dbReference type="AlphaFoldDB" id="I7Z8R5"/>
<dbReference type="Gene3D" id="2.30.30.240">
    <property type="entry name" value="PRC-barrel domain"/>
    <property type="match status" value="1"/>
</dbReference>
<reference evidence="2 3" key="1">
    <citation type="journal article" date="2012" name="J. Bacteriol.">
        <title>Genome Sequence of n-Alkane-Degrading Hydrocarboniphaga effusa Strain AP103T (ATCC BAA-332T).</title>
        <authorList>
            <person name="Chang H.K."/>
            <person name="Zylstra G.J."/>
            <person name="Chae J.C."/>
        </authorList>
    </citation>
    <scope>NUCLEOTIDE SEQUENCE [LARGE SCALE GENOMIC DNA]</scope>
    <source>
        <strain evidence="2 3">AP103</strain>
    </source>
</reference>
<dbReference type="GO" id="GO:0043022">
    <property type="term" value="F:ribosome binding"/>
    <property type="evidence" value="ECO:0007669"/>
    <property type="project" value="InterPro"/>
</dbReference>
<dbReference type="GO" id="GO:0006364">
    <property type="term" value="P:rRNA processing"/>
    <property type="evidence" value="ECO:0007669"/>
    <property type="project" value="InterPro"/>
</dbReference>
<dbReference type="InterPro" id="IPR056792">
    <property type="entry name" value="PRC_RimM"/>
</dbReference>
<dbReference type="SUPFAM" id="SSF50346">
    <property type="entry name" value="PRC-barrel domain"/>
    <property type="match status" value="1"/>
</dbReference>
<dbReference type="Pfam" id="PF24986">
    <property type="entry name" value="PRC_RimM"/>
    <property type="match status" value="1"/>
</dbReference>
<gene>
    <name evidence="2" type="ORF">WQQ_44770</name>
</gene>
<dbReference type="InterPro" id="IPR011961">
    <property type="entry name" value="RimM"/>
</dbReference>